<dbReference type="InterPro" id="IPR014729">
    <property type="entry name" value="Rossmann-like_a/b/a_fold"/>
</dbReference>
<comment type="caution">
    <text evidence="11">The sequence shown here is derived from an EMBL/GenBank/DDBJ whole genome shotgun (WGS) entry which is preliminary data.</text>
</comment>
<reference evidence="11" key="1">
    <citation type="submission" date="2020-10" db="EMBL/GenBank/DDBJ databases">
        <title>Sequencing the genomes of 1000 actinobacteria strains.</title>
        <authorList>
            <person name="Klenk H.-P."/>
        </authorList>
    </citation>
    <scope>NUCLEOTIDE SEQUENCE</scope>
    <source>
        <strain evidence="11">DSM 45354</strain>
    </source>
</reference>
<feature type="binding site" evidence="8">
    <location>
        <begin position="466"/>
        <end position="469"/>
    </location>
    <ligand>
        <name>ATP</name>
        <dbReference type="ChEBI" id="CHEBI:30616"/>
    </ligand>
</feature>
<evidence type="ECO:0000256" key="1">
    <source>
        <dbReference type="ARBA" id="ARBA00004990"/>
    </source>
</evidence>
<dbReference type="GO" id="GO:0005829">
    <property type="term" value="C:cytosol"/>
    <property type="evidence" value="ECO:0007669"/>
    <property type="project" value="TreeGrafter"/>
</dbReference>
<keyword evidence="5 8" id="KW-0547">Nucleotide-binding</keyword>
<comment type="subcellular location">
    <subcellularLocation>
        <location evidence="8">Cytoplasm</location>
    </subcellularLocation>
</comment>
<dbReference type="SUPFAM" id="SSF51735">
    <property type="entry name" value="NAD(P)-binding Rossmann-fold domains"/>
    <property type="match status" value="1"/>
</dbReference>
<dbReference type="Pfam" id="PF02569">
    <property type="entry name" value="Pantoate_ligase"/>
    <property type="match status" value="1"/>
</dbReference>
<feature type="binding site" evidence="8">
    <location>
        <position position="339"/>
    </location>
    <ligand>
        <name>beta-alanine</name>
        <dbReference type="ChEBI" id="CHEBI:57966"/>
    </ligand>
</feature>
<comment type="pathway">
    <text evidence="1 8">Cofactor biosynthesis; (R)-pantothenate biosynthesis; (R)-pantothenate from (R)-pantoate and beta-alanine: step 1/1.</text>
</comment>
<keyword evidence="12" id="KW-1185">Reference proteome</keyword>
<dbReference type="GO" id="GO:0005524">
    <property type="term" value="F:ATP binding"/>
    <property type="evidence" value="ECO:0007669"/>
    <property type="project" value="UniProtKB-KW"/>
</dbReference>
<dbReference type="InterPro" id="IPR003721">
    <property type="entry name" value="Pantoate_ligase"/>
</dbReference>
<dbReference type="CDD" id="cd00560">
    <property type="entry name" value="PanC"/>
    <property type="match status" value="1"/>
</dbReference>
<dbReference type="InterPro" id="IPR037108">
    <property type="entry name" value="TM1727-like_C_sf"/>
</dbReference>
<comment type="function">
    <text evidence="8">Catalyzes the condensation of pantoate with beta-alanine in an ATP-dependent reaction via a pantoyl-adenylate intermediate.</text>
</comment>
<dbReference type="GO" id="GO:0015940">
    <property type="term" value="P:pantothenate biosynthetic process"/>
    <property type="evidence" value="ECO:0007669"/>
    <property type="project" value="UniProtKB-UniRule"/>
</dbReference>
<keyword evidence="6 8" id="KW-0067">ATP-binding</keyword>
<comment type="catalytic activity">
    <reaction evidence="7 8">
        <text>(R)-pantoate + beta-alanine + ATP = (R)-pantothenate + AMP + diphosphate + H(+)</text>
        <dbReference type="Rhea" id="RHEA:10912"/>
        <dbReference type="ChEBI" id="CHEBI:15378"/>
        <dbReference type="ChEBI" id="CHEBI:15980"/>
        <dbReference type="ChEBI" id="CHEBI:29032"/>
        <dbReference type="ChEBI" id="CHEBI:30616"/>
        <dbReference type="ChEBI" id="CHEBI:33019"/>
        <dbReference type="ChEBI" id="CHEBI:57966"/>
        <dbReference type="ChEBI" id="CHEBI:456215"/>
        <dbReference type="EC" id="6.3.2.1"/>
    </reaction>
</comment>
<evidence type="ECO:0000256" key="6">
    <source>
        <dbReference type="ARBA" id="ARBA00022840"/>
    </source>
</evidence>
<feature type="active site" description="Proton donor" evidence="8">
    <location>
        <position position="315"/>
    </location>
</feature>
<dbReference type="InterPro" id="IPR008927">
    <property type="entry name" value="6-PGluconate_DH-like_C_sf"/>
</dbReference>
<dbReference type="Proteomes" id="UP000638648">
    <property type="component" value="Unassembled WGS sequence"/>
</dbReference>
<dbReference type="InterPro" id="IPR019665">
    <property type="entry name" value="OxRdtase/DH_put_Rossmann_dom"/>
</dbReference>
<evidence type="ECO:0000256" key="5">
    <source>
        <dbReference type="ARBA" id="ARBA00022741"/>
    </source>
</evidence>
<dbReference type="PANTHER" id="PTHR21299">
    <property type="entry name" value="CYTIDYLATE KINASE/PANTOATE-BETA-ALANINE LIGASE"/>
    <property type="match status" value="1"/>
</dbReference>
<dbReference type="RefSeq" id="WP_192754647.1">
    <property type="nucleotide sequence ID" value="NZ_BAABJL010000042.1"/>
</dbReference>
<protein>
    <recommendedName>
        <fullName evidence="8">Pantothenate synthetase</fullName>
        <shortName evidence="8">PS</shortName>
        <ecNumber evidence="8">6.3.2.1</ecNumber>
    </recommendedName>
    <alternativeName>
        <fullName evidence="8">Pantoate--beta-alanine ligase</fullName>
    </alternativeName>
    <alternativeName>
        <fullName evidence="8">Pantoate-activating enzyme</fullName>
    </alternativeName>
</protein>
<dbReference type="EMBL" id="JADBEM010000001">
    <property type="protein sequence ID" value="MBE1611432.1"/>
    <property type="molecule type" value="Genomic_DNA"/>
</dbReference>
<feature type="binding site" evidence="8">
    <location>
        <position position="435"/>
    </location>
    <ligand>
        <name>(R)-pantoate</name>
        <dbReference type="ChEBI" id="CHEBI:15980"/>
    </ligand>
</feature>
<name>A0A927RCM7_9ACTN</name>
<evidence type="ECO:0000256" key="3">
    <source>
        <dbReference type="ARBA" id="ARBA00022598"/>
    </source>
</evidence>
<evidence type="ECO:0000256" key="7">
    <source>
        <dbReference type="ARBA" id="ARBA00048258"/>
    </source>
</evidence>
<evidence type="ECO:0000259" key="9">
    <source>
        <dbReference type="Pfam" id="PF10727"/>
    </source>
</evidence>
<feature type="domain" description="DUF2520" evidence="10">
    <location>
        <begin position="128"/>
        <end position="254"/>
    </location>
</feature>
<feature type="binding site" evidence="8">
    <location>
        <position position="458"/>
    </location>
    <ligand>
        <name>ATP</name>
        <dbReference type="ChEBI" id="CHEBI:30616"/>
    </ligand>
</feature>
<organism evidence="11 12">
    <name type="scientific">Actinopolymorpha pittospori</name>
    <dbReference type="NCBI Taxonomy" id="648752"/>
    <lineage>
        <taxon>Bacteria</taxon>
        <taxon>Bacillati</taxon>
        <taxon>Actinomycetota</taxon>
        <taxon>Actinomycetes</taxon>
        <taxon>Propionibacteriales</taxon>
        <taxon>Actinopolymorphaceae</taxon>
        <taxon>Actinopolymorpha</taxon>
    </lineage>
</organism>
<dbReference type="HAMAP" id="MF_00158">
    <property type="entry name" value="PanC"/>
    <property type="match status" value="1"/>
</dbReference>
<dbReference type="Gene3D" id="1.10.1040.20">
    <property type="entry name" value="ProC-like, C-terminal domain"/>
    <property type="match status" value="1"/>
</dbReference>
<dbReference type="Pfam" id="PF10727">
    <property type="entry name" value="Rossmann-like"/>
    <property type="match status" value="1"/>
</dbReference>
<dbReference type="SUPFAM" id="SSF48179">
    <property type="entry name" value="6-phosphogluconate dehydrogenase C-terminal domain-like"/>
    <property type="match status" value="1"/>
</dbReference>
<evidence type="ECO:0000256" key="8">
    <source>
        <dbReference type="HAMAP-Rule" id="MF_00158"/>
    </source>
</evidence>
<dbReference type="GO" id="GO:0004592">
    <property type="term" value="F:pantoate-beta-alanine ligase activity"/>
    <property type="evidence" value="ECO:0007669"/>
    <property type="project" value="UniProtKB-UniRule"/>
</dbReference>
<dbReference type="PANTHER" id="PTHR21299:SF1">
    <property type="entry name" value="PANTOATE--BETA-ALANINE LIGASE"/>
    <property type="match status" value="1"/>
</dbReference>
<feature type="binding site" evidence="8">
    <location>
        <position position="339"/>
    </location>
    <ligand>
        <name>(R)-pantoate</name>
        <dbReference type="ChEBI" id="CHEBI:15980"/>
    </ligand>
</feature>
<feature type="binding site" evidence="8">
    <location>
        <begin position="308"/>
        <end position="315"/>
    </location>
    <ligand>
        <name>ATP</name>
        <dbReference type="ChEBI" id="CHEBI:30616"/>
    </ligand>
</feature>
<dbReference type="InterPro" id="IPR042176">
    <property type="entry name" value="Pantoate_ligase_C"/>
</dbReference>
<sequence length="576" mass="59997">MRELERNRDAEASSALHRLAVIGDGRTGGSVTHAARAAGLDVHVGRRGTSAATASLAEVALLCVPDRSIASACAELAEADPLPAYVGHVSGAAGLDVLAAARRRGAETFTLHPLQTIPTPDTDLAGAPAAVSGSSPAARDVAAALARRLGMVPFDVPEEHRAAYHAAAVLASNFLVTLEESATELLTRAGVADARAVLAPLVLRSAANWAEAGSAALTGPIARGDEDTVRAHLAAVRALAPKLEPTYTALAERTRAIAERGAAPSSQDWTTGGTPVNAPQVIRTREELRRALEPARRSGRRIGLVPTMGFLHEGHASLLRAARAGCDVVVMSLFVNPTQFGPNEDLAAYPRDEAADLAMAAATGVDVVYAPDAAHVYPAGYATSVEVGGELTQVLCGDPRRRGSAHFRGVTTVVAKLLNAVGPDVAFFGQKDAQQAIVIRRMVRDLDFPVEVVVGPTVREPDGLAMSSRNVYLEPDERVRARALNQALSAVADAARAGETDTSRALALGHKILTDAGIDPEYLEARDADDLTLAARFGDRPVLVAVAARVGRARLIDNVVVESPQPGAGAAAEVAR</sequence>
<gene>
    <name evidence="8" type="primary">panC</name>
    <name evidence="11" type="ORF">HEB94_008280</name>
</gene>
<dbReference type="Gene3D" id="3.30.1300.10">
    <property type="entry name" value="Pantoate-beta-alanine ligase, C-terminal domain"/>
    <property type="match status" value="1"/>
</dbReference>
<keyword evidence="8" id="KW-0963">Cytoplasm</keyword>
<dbReference type="NCBIfam" id="TIGR00018">
    <property type="entry name" value="panC"/>
    <property type="match status" value="1"/>
</dbReference>
<dbReference type="InterPro" id="IPR018931">
    <property type="entry name" value="DUF2520"/>
</dbReference>
<evidence type="ECO:0000313" key="12">
    <source>
        <dbReference type="Proteomes" id="UP000638648"/>
    </source>
</evidence>
<dbReference type="InterPro" id="IPR036291">
    <property type="entry name" value="NAD(P)-bd_dom_sf"/>
</dbReference>
<comment type="miscellaneous">
    <text evidence="8">The reaction proceeds by a bi uni uni bi ping pong mechanism.</text>
</comment>
<evidence type="ECO:0000259" key="10">
    <source>
        <dbReference type="Pfam" id="PF10728"/>
    </source>
</evidence>
<dbReference type="Pfam" id="PF10728">
    <property type="entry name" value="DUF2520"/>
    <property type="match status" value="1"/>
</dbReference>
<comment type="similarity">
    <text evidence="2 8">Belongs to the pantothenate synthetase family.</text>
</comment>
<keyword evidence="4 8" id="KW-0566">Pantothenate biosynthesis</keyword>
<feature type="domain" description="Putative oxidoreductase/dehydrogenase Rossmann-like" evidence="9">
    <location>
        <begin position="53"/>
        <end position="113"/>
    </location>
</feature>
<dbReference type="AlphaFoldDB" id="A0A927RCM7"/>
<comment type="subunit">
    <text evidence="8">Homodimer.</text>
</comment>
<dbReference type="Gene3D" id="3.40.50.720">
    <property type="entry name" value="NAD(P)-binding Rossmann-like Domain"/>
    <property type="match status" value="1"/>
</dbReference>
<evidence type="ECO:0000256" key="4">
    <source>
        <dbReference type="ARBA" id="ARBA00022655"/>
    </source>
</evidence>
<dbReference type="SUPFAM" id="SSF52374">
    <property type="entry name" value="Nucleotidylyl transferase"/>
    <property type="match status" value="1"/>
</dbReference>
<dbReference type="EC" id="6.3.2.1" evidence="8"/>
<accession>A0A927RCM7</accession>
<evidence type="ECO:0000256" key="2">
    <source>
        <dbReference type="ARBA" id="ARBA00009256"/>
    </source>
</evidence>
<keyword evidence="3 8" id="KW-0436">Ligase</keyword>
<proteinExistence type="inferred from homology"/>
<evidence type="ECO:0000313" key="11">
    <source>
        <dbReference type="EMBL" id="MBE1611432.1"/>
    </source>
</evidence>
<feature type="binding site" evidence="8">
    <location>
        <begin position="429"/>
        <end position="432"/>
    </location>
    <ligand>
        <name>ATP</name>
        <dbReference type="ChEBI" id="CHEBI:30616"/>
    </ligand>
</feature>
<dbReference type="Gene3D" id="3.40.50.620">
    <property type="entry name" value="HUPs"/>
    <property type="match status" value="1"/>
</dbReference>